<keyword evidence="6" id="KW-0690">Ribosome biogenesis</keyword>
<keyword evidence="5 6" id="KW-0342">GTP-binding</keyword>
<feature type="region of interest" description="G2" evidence="7">
    <location>
        <begin position="39"/>
        <end position="43"/>
    </location>
</feature>
<dbReference type="InterPro" id="IPR015946">
    <property type="entry name" value="KH_dom-like_a/b"/>
</dbReference>
<dbReference type="GO" id="GO:0000028">
    <property type="term" value="P:ribosomal small subunit assembly"/>
    <property type="evidence" value="ECO:0007669"/>
    <property type="project" value="TreeGrafter"/>
</dbReference>
<dbReference type="InterPro" id="IPR027417">
    <property type="entry name" value="P-loop_NTPase"/>
</dbReference>
<dbReference type="HAMAP" id="MF_00367">
    <property type="entry name" value="GTPase_Era"/>
    <property type="match status" value="1"/>
</dbReference>
<dbReference type="NCBIfam" id="TIGR00436">
    <property type="entry name" value="era"/>
    <property type="match status" value="1"/>
</dbReference>
<keyword evidence="4 6" id="KW-0694">RNA-binding</keyword>
<dbReference type="Gene3D" id="3.30.300.20">
    <property type="match status" value="1"/>
</dbReference>
<dbReference type="Pfam" id="PF01926">
    <property type="entry name" value="MMR_HSR1"/>
    <property type="match status" value="1"/>
</dbReference>
<dbReference type="RefSeq" id="WP_155051317.1">
    <property type="nucleotide sequence ID" value="NZ_BAAAIB010000013.1"/>
</dbReference>
<dbReference type="GO" id="GO:0005829">
    <property type="term" value="C:cytosol"/>
    <property type="evidence" value="ECO:0007669"/>
    <property type="project" value="TreeGrafter"/>
</dbReference>
<keyword evidence="6" id="KW-1003">Cell membrane</keyword>
<dbReference type="SUPFAM" id="SSF54814">
    <property type="entry name" value="Prokaryotic type KH domain (KH-domain type II)"/>
    <property type="match status" value="1"/>
</dbReference>
<keyword evidence="6" id="KW-0963">Cytoplasm</keyword>
<gene>
    <name evidence="6" type="primary">era</name>
    <name evidence="11" type="ORF">GJ743_07750</name>
</gene>
<dbReference type="PROSITE" id="PS51713">
    <property type="entry name" value="G_ERA"/>
    <property type="match status" value="1"/>
</dbReference>
<comment type="subcellular location">
    <subcellularLocation>
        <location evidence="6">Cytoplasm</location>
    </subcellularLocation>
    <subcellularLocation>
        <location evidence="6">Cell membrane</location>
        <topology evidence="6">Peripheral membrane protein</topology>
    </subcellularLocation>
</comment>
<organism evidence="11 12">
    <name type="scientific">Agromyces bracchium</name>
    <dbReference type="NCBI Taxonomy" id="88376"/>
    <lineage>
        <taxon>Bacteria</taxon>
        <taxon>Bacillati</taxon>
        <taxon>Actinomycetota</taxon>
        <taxon>Actinomycetes</taxon>
        <taxon>Micrococcales</taxon>
        <taxon>Microbacteriaceae</taxon>
        <taxon>Agromyces</taxon>
    </lineage>
</organism>
<comment type="subunit">
    <text evidence="6">Monomer.</text>
</comment>
<keyword evidence="6" id="KW-0472">Membrane</keyword>
<comment type="function">
    <text evidence="6">An essential GTPase that binds both GDP and GTP, with rapid nucleotide exchange. Plays a role in 16S rRNA processing and 30S ribosomal subunit biogenesis and possibly also in cell cycle regulation and energy metabolism.</text>
</comment>
<evidence type="ECO:0000256" key="7">
    <source>
        <dbReference type="PROSITE-ProRule" id="PRU01050"/>
    </source>
</evidence>
<evidence type="ECO:0000259" key="10">
    <source>
        <dbReference type="PROSITE" id="PS51713"/>
    </source>
</evidence>
<dbReference type="EMBL" id="WMLB01000019">
    <property type="protein sequence ID" value="MTH68259.1"/>
    <property type="molecule type" value="Genomic_DNA"/>
</dbReference>
<evidence type="ECO:0000256" key="5">
    <source>
        <dbReference type="ARBA" id="ARBA00023134"/>
    </source>
</evidence>
<dbReference type="PANTHER" id="PTHR42698">
    <property type="entry name" value="GTPASE ERA"/>
    <property type="match status" value="1"/>
</dbReference>
<sequence length="297" mass="32753">MTDYRAGFVSFVGRPNVGKSTLTNALVGEKVAITSSKPQTTRRAIRGIVHRSYGQLIVVDTPGLHRPRTLLGERLNSLVQSTLGDVDVIGFCVPANEAIGPGDRFINEQLDQYPRAKKVAIVTKTDATGKAKVAEQLLAVSQLREWDAIIPVSAPRGEQLDVLVDELLQLMPQSEHPLYPAETTTDEDTAERIAEFVREAALEGVSDELPHSIAVTVDDMIEREDKDLLEVYANLYVERDSQKGIIIGKGGARLREVGERARGQIEALLGRKVYLALHVKVAKDWQRDPKQLGRLGF</sequence>
<comment type="caution">
    <text evidence="11">The sequence shown here is derived from an EMBL/GenBank/DDBJ whole genome shotgun (WGS) entry which is preliminary data.</text>
</comment>
<dbReference type="AlphaFoldDB" id="A0A6I3M468"/>
<accession>A0A6I3M468</accession>
<feature type="region of interest" description="G3" evidence="7">
    <location>
        <begin position="60"/>
        <end position="63"/>
    </location>
</feature>
<proteinExistence type="inferred from homology"/>
<dbReference type="GO" id="GO:0005886">
    <property type="term" value="C:plasma membrane"/>
    <property type="evidence" value="ECO:0007669"/>
    <property type="project" value="UniProtKB-SubCell"/>
</dbReference>
<dbReference type="PRINTS" id="PR00326">
    <property type="entry name" value="GTP1OBG"/>
</dbReference>
<evidence type="ECO:0000256" key="3">
    <source>
        <dbReference type="ARBA" id="ARBA00022741"/>
    </source>
</evidence>
<dbReference type="GO" id="GO:0070181">
    <property type="term" value="F:small ribosomal subunit rRNA binding"/>
    <property type="evidence" value="ECO:0007669"/>
    <property type="project" value="UniProtKB-UniRule"/>
</dbReference>
<dbReference type="GO" id="GO:0005525">
    <property type="term" value="F:GTP binding"/>
    <property type="evidence" value="ECO:0007669"/>
    <property type="project" value="UniProtKB-UniRule"/>
</dbReference>
<evidence type="ECO:0000256" key="1">
    <source>
        <dbReference type="ARBA" id="ARBA00007921"/>
    </source>
</evidence>
<feature type="region of interest" description="G4" evidence="7">
    <location>
        <begin position="123"/>
        <end position="126"/>
    </location>
</feature>
<dbReference type="InterPro" id="IPR009019">
    <property type="entry name" value="KH_sf_prok-type"/>
</dbReference>
<keyword evidence="3 6" id="KW-0547">Nucleotide-binding</keyword>
<dbReference type="InterPro" id="IPR004044">
    <property type="entry name" value="KH_dom_type_2"/>
</dbReference>
<dbReference type="SUPFAM" id="SSF52540">
    <property type="entry name" value="P-loop containing nucleoside triphosphate hydrolases"/>
    <property type="match status" value="1"/>
</dbReference>
<name>A0A6I3M468_9MICO</name>
<dbReference type="InterPro" id="IPR006073">
    <property type="entry name" value="GTP-bd"/>
</dbReference>
<feature type="binding site" evidence="6">
    <location>
        <begin position="13"/>
        <end position="20"/>
    </location>
    <ligand>
        <name>GTP</name>
        <dbReference type="ChEBI" id="CHEBI:37565"/>
    </ligand>
</feature>
<comment type="similarity">
    <text evidence="1 6 7 8">Belongs to the TRAFAC class TrmE-Era-EngA-EngB-Septin-like GTPase superfamily. Era GTPase family.</text>
</comment>
<evidence type="ECO:0000256" key="6">
    <source>
        <dbReference type="HAMAP-Rule" id="MF_00367"/>
    </source>
</evidence>
<dbReference type="CDD" id="cd04163">
    <property type="entry name" value="Era"/>
    <property type="match status" value="1"/>
</dbReference>
<dbReference type="InterPro" id="IPR030388">
    <property type="entry name" value="G_ERA_dom"/>
</dbReference>
<feature type="binding site" evidence="6">
    <location>
        <begin position="60"/>
        <end position="64"/>
    </location>
    <ligand>
        <name>GTP</name>
        <dbReference type="ChEBI" id="CHEBI:37565"/>
    </ligand>
</feature>
<evidence type="ECO:0000256" key="8">
    <source>
        <dbReference type="RuleBase" id="RU003761"/>
    </source>
</evidence>
<feature type="domain" description="Era-type G" evidence="10">
    <location>
        <begin position="5"/>
        <end position="173"/>
    </location>
</feature>
<dbReference type="Proteomes" id="UP000433071">
    <property type="component" value="Unassembled WGS sequence"/>
</dbReference>
<dbReference type="CDD" id="cd22534">
    <property type="entry name" value="KH-II_Era"/>
    <property type="match status" value="1"/>
</dbReference>
<feature type="region of interest" description="G1" evidence="7">
    <location>
        <begin position="13"/>
        <end position="20"/>
    </location>
</feature>
<dbReference type="Pfam" id="PF07650">
    <property type="entry name" value="KH_2"/>
    <property type="match status" value="1"/>
</dbReference>
<dbReference type="NCBIfam" id="NF000908">
    <property type="entry name" value="PRK00089.1"/>
    <property type="match status" value="1"/>
</dbReference>
<dbReference type="GO" id="GO:0003924">
    <property type="term" value="F:GTPase activity"/>
    <property type="evidence" value="ECO:0007669"/>
    <property type="project" value="UniProtKB-UniRule"/>
</dbReference>
<evidence type="ECO:0000256" key="2">
    <source>
        <dbReference type="ARBA" id="ARBA00020484"/>
    </source>
</evidence>
<protein>
    <recommendedName>
        <fullName evidence="2 6">GTPase Era</fullName>
    </recommendedName>
</protein>
<dbReference type="NCBIfam" id="TIGR00231">
    <property type="entry name" value="small_GTP"/>
    <property type="match status" value="1"/>
</dbReference>
<feature type="binding site" evidence="6">
    <location>
        <begin position="123"/>
        <end position="126"/>
    </location>
    <ligand>
        <name>GTP</name>
        <dbReference type="ChEBI" id="CHEBI:37565"/>
    </ligand>
</feature>
<evidence type="ECO:0000313" key="12">
    <source>
        <dbReference type="Proteomes" id="UP000433071"/>
    </source>
</evidence>
<dbReference type="FunFam" id="3.30.300.20:FF:000003">
    <property type="entry name" value="GTPase Era"/>
    <property type="match status" value="1"/>
</dbReference>
<keyword evidence="6" id="KW-0699">rRNA-binding</keyword>
<evidence type="ECO:0000313" key="11">
    <source>
        <dbReference type="EMBL" id="MTH68259.1"/>
    </source>
</evidence>
<feature type="region of interest" description="G5" evidence="7">
    <location>
        <begin position="152"/>
        <end position="154"/>
    </location>
</feature>
<evidence type="ECO:0000259" key="9">
    <source>
        <dbReference type="PROSITE" id="PS50823"/>
    </source>
</evidence>
<evidence type="ECO:0000256" key="4">
    <source>
        <dbReference type="ARBA" id="ARBA00022884"/>
    </source>
</evidence>
<dbReference type="OrthoDB" id="9805918at2"/>
<dbReference type="InterPro" id="IPR005662">
    <property type="entry name" value="GTPase_Era-like"/>
</dbReference>
<dbReference type="Gene3D" id="3.40.50.300">
    <property type="entry name" value="P-loop containing nucleotide triphosphate hydrolases"/>
    <property type="match status" value="1"/>
</dbReference>
<dbReference type="PANTHER" id="PTHR42698:SF1">
    <property type="entry name" value="GTPASE ERA, MITOCHONDRIAL"/>
    <property type="match status" value="1"/>
</dbReference>
<dbReference type="PROSITE" id="PS50823">
    <property type="entry name" value="KH_TYPE_2"/>
    <property type="match status" value="1"/>
</dbReference>
<keyword evidence="12" id="KW-1185">Reference proteome</keyword>
<reference evidence="11 12" key="1">
    <citation type="submission" date="2019-11" db="EMBL/GenBank/DDBJ databases">
        <title>Agromyces kandeliae sp. nov., isolated from mangrove soil.</title>
        <authorList>
            <person name="Wang R."/>
        </authorList>
    </citation>
    <scope>NUCLEOTIDE SEQUENCE [LARGE SCALE GENOMIC DNA]</scope>
    <source>
        <strain evidence="11 12">JCM 11433</strain>
    </source>
</reference>
<dbReference type="GO" id="GO:0043024">
    <property type="term" value="F:ribosomal small subunit binding"/>
    <property type="evidence" value="ECO:0007669"/>
    <property type="project" value="TreeGrafter"/>
</dbReference>
<feature type="domain" description="KH type-2" evidence="9">
    <location>
        <begin position="205"/>
        <end position="283"/>
    </location>
</feature>
<dbReference type="InterPro" id="IPR005225">
    <property type="entry name" value="Small_GTP-bd"/>
</dbReference>